<comment type="caution">
    <text evidence="1">The sequence shown here is derived from an EMBL/GenBank/DDBJ whole genome shotgun (WGS) entry which is preliminary data.</text>
</comment>
<organism evidence="1 2">
    <name type="scientific">Melastoma candidum</name>
    <dbReference type="NCBI Taxonomy" id="119954"/>
    <lineage>
        <taxon>Eukaryota</taxon>
        <taxon>Viridiplantae</taxon>
        <taxon>Streptophyta</taxon>
        <taxon>Embryophyta</taxon>
        <taxon>Tracheophyta</taxon>
        <taxon>Spermatophyta</taxon>
        <taxon>Magnoliopsida</taxon>
        <taxon>eudicotyledons</taxon>
        <taxon>Gunneridae</taxon>
        <taxon>Pentapetalae</taxon>
        <taxon>rosids</taxon>
        <taxon>malvids</taxon>
        <taxon>Myrtales</taxon>
        <taxon>Melastomataceae</taxon>
        <taxon>Melastomatoideae</taxon>
        <taxon>Melastomateae</taxon>
        <taxon>Melastoma</taxon>
    </lineage>
</organism>
<protein>
    <submittedName>
        <fullName evidence="1">Uncharacterized protein</fullName>
    </submittedName>
</protein>
<name>A0ACB9N2R8_9MYRT</name>
<evidence type="ECO:0000313" key="1">
    <source>
        <dbReference type="EMBL" id="KAI4330728.1"/>
    </source>
</evidence>
<dbReference type="EMBL" id="CM042887">
    <property type="protein sequence ID" value="KAI4330728.1"/>
    <property type="molecule type" value="Genomic_DNA"/>
</dbReference>
<keyword evidence="2" id="KW-1185">Reference proteome</keyword>
<dbReference type="Proteomes" id="UP001057402">
    <property type="component" value="Chromosome 8"/>
</dbReference>
<reference evidence="2" key="1">
    <citation type="journal article" date="2023" name="Front. Plant Sci.">
        <title>Chromosomal-level genome assembly of Melastoma candidum provides insights into trichome evolution.</title>
        <authorList>
            <person name="Zhong Y."/>
            <person name="Wu W."/>
            <person name="Sun C."/>
            <person name="Zou P."/>
            <person name="Liu Y."/>
            <person name="Dai S."/>
            <person name="Zhou R."/>
        </authorList>
    </citation>
    <scope>NUCLEOTIDE SEQUENCE [LARGE SCALE GENOMIC DNA]</scope>
</reference>
<proteinExistence type="predicted"/>
<evidence type="ECO:0000313" key="2">
    <source>
        <dbReference type="Proteomes" id="UP001057402"/>
    </source>
</evidence>
<gene>
    <name evidence="1" type="ORF">MLD38_028987</name>
</gene>
<accession>A0ACB9N2R8</accession>
<sequence>MRRTAVLKLILSAIIIALLLLLSPTSCSAGRPDPALRRASEFEGVRRGGLEGGCEGEEDCLLMRRTLSAHLDYIYTQQQKHKH</sequence>